<organism evidence="4 5">
    <name type="scientific">Vicia faba</name>
    <name type="common">Broad bean</name>
    <name type="synonym">Faba vulgaris</name>
    <dbReference type="NCBI Taxonomy" id="3906"/>
    <lineage>
        <taxon>Eukaryota</taxon>
        <taxon>Viridiplantae</taxon>
        <taxon>Streptophyta</taxon>
        <taxon>Embryophyta</taxon>
        <taxon>Tracheophyta</taxon>
        <taxon>Spermatophyta</taxon>
        <taxon>Magnoliopsida</taxon>
        <taxon>eudicotyledons</taxon>
        <taxon>Gunneridae</taxon>
        <taxon>Pentapetalae</taxon>
        <taxon>rosids</taxon>
        <taxon>fabids</taxon>
        <taxon>Fabales</taxon>
        <taxon>Fabaceae</taxon>
        <taxon>Papilionoideae</taxon>
        <taxon>50 kb inversion clade</taxon>
        <taxon>NPAAA clade</taxon>
        <taxon>Hologalegina</taxon>
        <taxon>IRL clade</taxon>
        <taxon>Fabeae</taxon>
        <taxon>Vicia</taxon>
    </lineage>
</organism>
<dbReference type="PROSITE" id="PS50011">
    <property type="entry name" value="PROTEIN_KINASE_DOM"/>
    <property type="match status" value="1"/>
</dbReference>
<feature type="chain" id="PRO_5043381893" description="Protein kinase domain-containing protein" evidence="2">
    <location>
        <begin position="23"/>
        <end position="579"/>
    </location>
</feature>
<evidence type="ECO:0000256" key="2">
    <source>
        <dbReference type="SAM" id="SignalP"/>
    </source>
</evidence>
<dbReference type="PROSITE" id="PS00109">
    <property type="entry name" value="PROTEIN_KINASE_TYR"/>
    <property type="match status" value="1"/>
</dbReference>
<dbReference type="InterPro" id="IPR059143">
    <property type="entry name" value="NFP_LysM2"/>
</dbReference>
<dbReference type="GO" id="GO:0004672">
    <property type="term" value="F:protein kinase activity"/>
    <property type="evidence" value="ECO:0007669"/>
    <property type="project" value="InterPro"/>
</dbReference>
<evidence type="ECO:0000313" key="5">
    <source>
        <dbReference type="Proteomes" id="UP001157006"/>
    </source>
</evidence>
<accession>A0AAV1AIZ1</accession>
<dbReference type="InterPro" id="IPR001245">
    <property type="entry name" value="Ser-Thr/Tyr_kinase_cat_dom"/>
</dbReference>
<dbReference type="Pfam" id="PF07714">
    <property type="entry name" value="PK_Tyr_Ser-Thr"/>
    <property type="match status" value="1"/>
</dbReference>
<dbReference type="PANTHER" id="PTHR45927:SF2">
    <property type="entry name" value="SERINE_THREONINE RECEPTOR-LIKE KINASE NFP"/>
    <property type="match status" value="1"/>
</dbReference>
<dbReference type="Gene3D" id="1.10.510.10">
    <property type="entry name" value="Transferase(Phosphotransferase) domain 1"/>
    <property type="match status" value="2"/>
</dbReference>
<protein>
    <recommendedName>
        <fullName evidence="3">Protein kinase domain-containing protein</fullName>
    </recommendedName>
</protein>
<keyword evidence="1" id="KW-0472">Membrane</keyword>
<dbReference type="Pfam" id="PF23462">
    <property type="entry name" value="LysM3_NFP"/>
    <property type="match status" value="1"/>
</dbReference>
<dbReference type="PANTHER" id="PTHR45927">
    <property type="entry name" value="LYSM-DOMAIN RECEPTOR-LIKE KINASE-RELATED"/>
    <property type="match status" value="1"/>
</dbReference>
<gene>
    <name evidence="4" type="ORF">VFH_IV120640</name>
</gene>
<sequence>MVSSFISLHSLFLALMFFSANGTNLTCPMNSSLPCDTYVAYLAHFPNFLTLTTISDIFDTTPQSIARASSIKDENMNLVPGQLLLIPITCGCSGNGNYSFANISHLIKQGESYYYLSTISYQNLTNWMTVEDSNPNLNPYLLTVGTKIVIPLFCRCPSKGIESLITYVWRPNDNLTLVASKFGASQHDIITANANNFGQNFTSATNLPVFIPVKSLPAISQLHYSSSGRKKNNHFPIIIFIGICLGCTILISLSLLVYVYCLRKRKACENKCVPSVEITDKLISEVSNYVSKPKVYQAGMIMEATMNFNEQCRIGKSVYKAKIDGRVLAVKNVKEDITVTEELMILQKVNHANLVKLIGVSSGYVGNHFLVYEYAENGSLYNWLFSEFSTASSSVISLTWNQRLSIAIDVAIGLQYMHEHIEPSIVHRDITSSNILLDSNFKAKISNFSVAKTTKNPMITKVDVFAYGVVLLELLTGKNSEVNTLWKDIKGVFDIEEKNEERVRRWIDPKLGRFFNVVEALSLFSLAVNCIEEQSLLRPTMGEVVLSLSLLTQHSPTLLERSCTYGSDVEVVTEIIIAR</sequence>
<keyword evidence="5" id="KW-1185">Reference proteome</keyword>
<dbReference type="InterPro" id="IPR059144">
    <property type="entry name" value="NFP_LysM3"/>
</dbReference>
<proteinExistence type="predicted"/>
<dbReference type="EMBL" id="OX451739">
    <property type="protein sequence ID" value="CAI8609178.1"/>
    <property type="molecule type" value="Genomic_DNA"/>
</dbReference>
<evidence type="ECO:0000313" key="4">
    <source>
        <dbReference type="EMBL" id="CAI8609178.1"/>
    </source>
</evidence>
<dbReference type="InterPro" id="IPR052611">
    <property type="entry name" value="Plant_RLK_LysM"/>
</dbReference>
<dbReference type="InterPro" id="IPR008266">
    <property type="entry name" value="Tyr_kinase_AS"/>
</dbReference>
<dbReference type="InterPro" id="IPR000719">
    <property type="entry name" value="Prot_kinase_dom"/>
</dbReference>
<dbReference type="Proteomes" id="UP001157006">
    <property type="component" value="Chromosome 4"/>
</dbReference>
<keyword evidence="2" id="KW-0732">Signal</keyword>
<dbReference type="AlphaFoldDB" id="A0AAV1AIZ1"/>
<keyword evidence="1" id="KW-0812">Transmembrane</keyword>
<feature type="signal peptide" evidence="2">
    <location>
        <begin position="1"/>
        <end position="22"/>
    </location>
</feature>
<dbReference type="InterPro" id="IPR056561">
    <property type="entry name" value="NFP_LYK_LysM1"/>
</dbReference>
<dbReference type="GO" id="GO:0005524">
    <property type="term" value="F:ATP binding"/>
    <property type="evidence" value="ECO:0007669"/>
    <property type="project" value="InterPro"/>
</dbReference>
<feature type="domain" description="Protein kinase" evidence="3">
    <location>
        <begin position="290"/>
        <end position="558"/>
    </location>
</feature>
<evidence type="ECO:0000259" key="3">
    <source>
        <dbReference type="PROSITE" id="PS50011"/>
    </source>
</evidence>
<dbReference type="Pfam" id="PF23446">
    <property type="entry name" value="LysM1_NFP_LYK"/>
    <property type="match status" value="1"/>
</dbReference>
<name>A0AAV1AIZ1_VICFA</name>
<dbReference type="SUPFAM" id="SSF56112">
    <property type="entry name" value="Protein kinase-like (PK-like)"/>
    <property type="match status" value="1"/>
</dbReference>
<dbReference type="Gene3D" id="3.30.200.20">
    <property type="entry name" value="Phosphorylase Kinase, domain 1"/>
    <property type="match status" value="1"/>
</dbReference>
<evidence type="ECO:0000256" key="1">
    <source>
        <dbReference type="SAM" id="Phobius"/>
    </source>
</evidence>
<keyword evidence="1" id="KW-1133">Transmembrane helix</keyword>
<dbReference type="Pfam" id="PF23457">
    <property type="entry name" value="LysM2_NFP"/>
    <property type="match status" value="1"/>
</dbReference>
<reference evidence="4 5" key="1">
    <citation type="submission" date="2023-01" db="EMBL/GenBank/DDBJ databases">
        <authorList>
            <person name="Kreplak J."/>
        </authorList>
    </citation>
    <scope>NUCLEOTIDE SEQUENCE [LARGE SCALE GENOMIC DNA]</scope>
</reference>
<feature type="transmembrane region" description="Helical" evidence="1">
    <location>
        <begin position="235"/>
        <end position="261"/>
    </location>
</feature>
<dbReference type="InterPro" id="IPR011009">
    <property type="entry name" value="Kinase-like_dom_sf"/>
</dbReference>